<keyword evidence="3 6" id="KW-0547">Nucleotide-binding</keyword>
<dbReference type="InterPro" id="IPR050494">
    <property type="entry name" value="Ser_Thr_dual-spec_kinase"/>
</dbReference>
<dbReference type="SUPFAM" id="SSF56112">
    <property type="entry name" value="Protein kinase-like (PK-like)"/>
    <property type="match status" value="1"/>
</dbReference>
<dbReference type="GO" id="GO:0004674">
    <property type="term" value="F:protein serine/threonine kinase activity"/>
    <property type="evidence" value="ECO:0007669"/>
    <property type="project" value="UniProtKB-KW"/>
</dbReference>
<dbReference type="GO" id="GO:0016605">
    <property type="term" value="C:PML body"/>
    <property type="evidence" value="ECO:0007669"/>
    <property type="project" value="TreeGrafter"/>
</dbReference>
<dbReference type="GO" id="GO:0004713">
    <property type="term" value="F:protein tyrosine kinase activity"/>
    <property type="evidence" value="ECO:0007669"/>
    <property type="project" value="TreeGrafter"/>
</dbReference>
<evidence type="ECO:0000256" key="5">
    <source>
        <dbReference type="ARBA" id="ARBA00022840"/>
    </source>
</evidence>
<evidence type="ECO:0000256" key="1">
    <source>
        <dbReference type="ARBA" id="ARBA00022527"/>
    </source>
</evidence>
<evidence type="ECO:0000259" key="9">
    <source>
        <dbReference type="PROSITE" id="PS50011"/>
    </source>
</evidence>
<dbReference type="PANTHER" id="PTHR24058:SF45">
    <property type="entry name" value="HOMEODOMAIN-INTERACTING PROTEIN KINASE 3"/>
    <property type="match status" value="1"/>
</dbReference>
<comment type="similarity">
    <text evidence="7">Belongs to the protein kinase superfamily.</text>
</comment>
<dbReference type="InterPro" id="IPR017441">
    <property type="entry name" value="Protein_kinase_ATP_BS"/>
</dbReference>
<dbReference type="Gene3D" id="3.30.200.20">
    <property type="entry name" value="Phosphorylase Kinase, domain 1"/>
    <property type="match status" value="1"/>
</dbReference>
<dbReference type="PANTHER" id="PTHR24058">
    <property type="entry name" value="DUAL SPECIFICITY PROTEIN KINASE"/>
    <property type="match status" value="1"/>
</dbReference>
<dbReference type="GO" id="GO:0005524">
    <property type="term" value="F:ATP binding"/>
    <property type="evidence" value="ECO:0007669"/>
    <property type="project" value="UniProtKB-UniRule"/>
</dbReference>
<evidence type="ECO:0000256" key="8">
    <source>
        <dbReference type="SAM" id="MobiDB-lite"/>
    </source>
</evidence>
<evidence type="ECO:0000256" key="6">
    <source>
        <dbReference type="PROSITE-ProRule" id="PRU10141"/>
    </source>
</evidence>
<dbReference type="EMBL" id="JAURVH010001518">
    <property type="protein sequence ID" value="KAK5928537.1"/>
    <property type="molecule type" value="Genomic_DNA"/>
</dbReference>
<dbReference type="SMART" id="SM00220">
    <property type="entry name" value="S_TKc"/>
    <property type="match status" value="1"/>
</dbReference>
<feature type="region of interest" description="Disordered" evidence="8">
    <location>
        <begin position="1"/>
        <end position="44"/>
    </location>
</feature>
<dbReference type="FunFam" id="3.30.200.20:FF:000022">
    <property type="entry name" value="Homeodomain-interacting protein kinase 2 isoform 1"/>
    <property type="match status" value="1"/>
</dbReference>
<dbReference type="GO" id="GO:0005737">
    <property type="term" value="C:cytoplasm"/>
    <property type="evidence" value="ECO:0007669"/>
    <property type="project" value="TreeGrafter"/>
</dbReference>
<comment type="caution">
    <text evidence="10">The sequence shown here is derived from an EMBL/GenBank/DDBJ whole genome shotgun (WGS) entry which is preliminary data.</text>
</comment>
<dbReference type="PROSITE" id="PS00107">
    <property type="entry name" value="PROTEIN_KINASE_ATP"/>
    <property type="match status" value="1"/>
</dbReference>
<protein>
    <recommendedName>
        <fullName evidence="9">Protein kinase domain-containing protein</fullName>
    </recommendedName>
</protein>
<dbReference type="Pfam" id="PF00069">
    <property type="entry name" value="Pkinase"/>
    <property type="match status" value="1"/>
</dbReference>
<evidence type="ECO:0000256" key="4">
    <source>
        <dbReference type="ARBA" id="ARBA00022777"/>
    </source>
</evidence>
<sequence length="434" mass="47917">MASQVLVYPSHLHSAQTSALGTSSSSTIRPKDEAHHSNNTSRTFQQRLVSKTYVIGVNYGIAYPNNVVPSPTGADSARLHRGLQLGDREECELQTAGLQREERQGEAGIQESLCQSRGPQEVRLRRDSGGTPSAGSLDCGLLSRACIRVEEEQGRRVEARGGYVNIQDTGANQRCEQKASEGGEHPRGNHCVMQIVEEVSALPSLPAAVAMLQTSTGNIADTVRIGGATVTRTGSADGDYQLVQHEVLCSLKNSYEVLEFLGRGTFGQVVKCWKRGTNEVVAVKILKNHPSYARQGQIEVEILARLSSENADEHNVVRALECFQHRSHTCLVFEMLEQNLYDFLKQNKFSPLPLKIIRPILQQVATALKKLKCLGLIHADLKPENIMLVDPSRQPYRVKVIDFGSASHVSKAVCSTYLQSRYYRCMLLFFSQTP</sequence>
<feature type="binding site" evidence="6">
    <location>
        <position position="284"/>
    </location>
    <ligand>
        <name>ATP</name>
        <dbReference type="ChEBI" id="CHEBI:30616"/>
    </ligand>
</feature>
<evidence type="ECO:0000256" key="3">
    <source>
        <dbReference type="ARBA" id="ARBA00022741"/>
    </source>
</evidence>
<name>A0AAN8HUY5_CHAGU</name>
<proteinExistence type="inferred from homology"/>
<evidence type="ECO:0000256" key="7">
    <source>
        <dbReference type="RuleBase" id="RU000304"/>
    </source>
</evidence>
<dbReference type="InterPro" id="IPR011009">
    <property type="entry name" value="Kinase-like_dom_sf"/>
</dbReference>
<feature type="compositionally biased region" description="Polar residues" evidence="8">
    <location>
        <begin position="13"/>
        <end position="28"/>
    </location>
</feature>
<keyword evidence="2" id="KW-0808">Transferase</keyword>
<gene>
    <name evidence="10" type="ORF">CgunFtcFv8_013591</name>
</gene>
<accession>A0AAN8HUY5</accession>
<evidence type="ECO:0000313" key="10">
    <source>
        <dbReference type="EMBL" id="KAK5928537.1"/>
    </source>
</evidence>
<feature type="region of interest" description="Disordered" evidence="8">
    <location>
        <begin position="99"/>
        <end position="136"/>
    </location>
</feature>
<dbReference type="Gene3D" id="1.10.510.10">
    <property type="entry name" value="Transferase(Phosphotransferase) domain 1"/>
    <property type="match status" value="1"/>
</dbReference>
<dbReference type="Proteomes" id="UP001331515">
    <property type="component" value="Unassembled WGS sequence"/>
</dbReference>
<dbReference type="AlphaFoldDB" id="A0AAN8HUY5"/>
<dbReference type="PROSITE" id="PS00108">
    <property type="entry name" value="PROTEIN_KINASE_ST"/>
    <property type="match status" value="1"/>
</dbReference>
<keyword evidence="1 7" id="KW-0723">Serine/threonine-protein kinase</keyword>
<dbReference type="InterPro" id="IPR000719">
    <property type="entry name" value="Prot_kinase_dom"/>
</dbReference>
<evidence type="ECO:0000256" key="2">
    <source>
        <dbReference type="ARBA" id="ARBA00022679"/>
    </source>
</evidence>
<dbReference type="InterPro" id="IPR008271">
    <property type="entry name" value="Ser/Thr_kinase_AS"/>
</dbReference>
<keyword evidence="5 6" id="KW-0067">ATP-binding</keyword>
<keyword evidence="4" id="KW-0418">Kinase</keyword>
<organism evidence="10 11">
    <name type="scientific">Champsocephalus gunnari</name>
    <name type="common">Mackerel icefish</name>
    <dbReference type="NCBI Taxonomy" id="52237"/>
    <lineage>
        <taxon>Eukaryota</taxon>
        <taxon>Metazoa</taxon>
        <taxon>Chordata</taxon>
        <taxon>Craniata</taxon>
        <taxon>Vertebrata</taxon>
        <taxon>Euteleostomi</taxon>
        <taxon>Actinopterygii</taxon>
        <taxon>Neopterygii</taxon>
        <taxon>Teleostei</taxon>
        <taxon>Neoteleostei</taxon>
        <taxon>Acanthomorphata</taxon>
        <taxon>Eupercaria</taxon>
        <taxon>Perciformes</taxon>
        <taxon>Notothenioidei</taxon>
        <taxon>Channichthyidae</taxon>
        <taxon>Champsocephalus</taxon>
    </lineage>
</organism>
<reference evidence="10 11" key="1">
    <citation type="journal article" date="2023" name="Mol. Biol. Evol.">
        <title>Genomics of Secondarily Temperate Adaptation in the Only Non-Antarctic Icefish.</title>
        <authorList>
            <person name="Rivera-Colon A.G."/>
            <person name="Rayamajhi N."/>
            <person name="Minhas B.F."/>
            <person name="Madrigal G."/>
            <person name="Bilyk K.T."/>
            <person name="Yoon V."/>
            <person name="Hune M."/>
            <person name="Gregory S."/>
            <person name="Cheng C.H.C."/>
            <person name="Catchen J.M."/>
        </authorList>
    </citation>
    <scope>NUCLEOTIDE SEQUENCE [LARGE SCALE GENOMIC DNA]</scope>
    <source>
        <tissue evidence="10">White muscle</tissue>
    </source>
</reference>
<evidence type="ECO:0000313" key="11">
    <source>
        <dbReference type="Proteomes" id="UP001331515"/>
    </source>
</evidence>
<dbReference type="PROSITE" id="PS50011">
    <property type="entry name" value="PROTEIN_KINASE_DOM"/>
    <property type="match status" value="1"/>
</dbReference>
<feature type="domain" description="Protein kinase" evidence="9">
    <location>
        <begin position="255"/>
        <end position="434"/>
    </location>
</feature>
<keyword evidence="11" id="KW-1185">Reference proteome</keyword>